<reference evidence="7" key="1">
    <citation type="journal article" date="2019" name="Int. J. Syst. Evol. Microbiol.">
        <title>The Global Catalogue of Microorganisms (GCM) 10K type strain sequencing project: providing services to taxonomists for standard genome sequencing and annotation.</title>
        <authorList>
            <consortium name="The Broad Institute Genomics Platform"/>
            <consortium name="The Broad Institute Genome Sequencing Center for Infectious Disease"/>
            <person name="Wu L."/>
            <person name="Ma J."/>
        </authorList>
    </citation>
    <scope>NUCLEOTIDE SEQUENCE [LARGE SCALE GENOMIC DNA]</scope>
    <source>
        <strain evidence="7">CECT 8288</strain>
    </source>
</reference>
<dbReference type="Gene3D" id="1.10.10.10">
    <property type="entry name" value="Winged helix-like DNA-binding domain superfamily/Winged helix DNA-binding domain"/>
    <property type="match status" value="1"/>
</dbReference>
<keyword evidence="4" id="KW-0804">Transcription</keyword>
<dbReference type="CDD" id="cd00090">
    <property type="entry name" value="HTH_ARSR"/>
    <property type="match status" value="1"/>
</dbReference>
<dbReference type="Gene3D" id="3.40.190.10">
    <property type="entry name" value="Periplasmic binding protein-like II"/>
    <property type="match status" value="2"/>
</dbReference>
<gene>
    <name evidence="6" type="ORF">ACFOND_09655</name>
</gene>
<dbReference type="InterPro" id="IPR037402">
    <property type="entry name" value="YidZ_PBP2"/>
</dbReference>
<dbReference type="EMBL" id="JBHRYN010000011">
    <property type="protein sequence ID" value="MFC3701903.1"/>
    <property type="molecule type" value="Genomic_DNA"/>
</dbReference>
<dbReference type="InterPro" id="IPR036390">
    <property type="entry name" value="WH_DNA-bd_sf"/>
</dbReference>
<dbReference type="InterPro" id="IPR036388">
    <property type="entry name" value="WH-like_DNA-bd_sf"/>
</dbReference>
<accession>A0ABV7WRH4</accession>
<evidence type="ECO:0000256" key="4">
    <source>
        <dbReference type="ARBA" id="ARBA00023163"/>
    </source>
</evidence>
<dbReference type="PANTHER" id="PTHR30118">
    <property type="entry name" value="HTH-TYPE TRANSCRIPTIONAL REGULATOR LEUO-RELATED"/>
    <property type="match status" value="1"/>
</dbReference>
<evidence type="ECO:0000256" key="1">
    <source>
        <dbReference type="ARBA" id="ARBA00009437"/>
    </source>
</evidence>
<dbReference type="Pfam" id="PF00126">
    <property type="entry name" value="HTH_1"/>
    <property type="match status" value="1"/>
</dbReference>
<name>A0ABV7WRH4_9GAMM</name>
<keyword evidence="2" id="KW-0805">Transcription regulation</keyword>
<dbReference type="Proteomes" id="UP001595710">
    <property type="component" value="Unassembled WGS sequence"/>
</dbReference>
<evidence type="ECO:0000313" key="7">
    <source>
        <dbReference type="Proteomes" id="UP001595710"/>
    </source>
</evidence>
<dbReference type="RefSeq" id="WP_290283111.1">
    <property type="nucleotide sequence ID" value="NZ_JAUFQI010000001.1"/>
</dbReference>
<dbReference type="SUPFAM" id="SSF53850">
    <property type="entry name" value="Periplasmic binding protein-like II"/>
    <property type="match status" value="1"/>
</dbReference>
<keyword evidence="3" id="KW-0238">DNA-binding</keyword>
<evidence type="ECO:0000313" key="6">
    <source>
        <dbReference type="EMBL" id="MFC3701903.1"/>
    </source>
</evidence>
<dbReference type="InterPro" id="IPR050389">
    <property type="entry name" value="LysR-type_TF"/>
</dbReference>
<dbReference type="InterPro" id="IPR011991">
    <property type="entry name" value="ArsR-like_HTH"/>
</dbReference>
<dbReference type="PANTHER" id="PTHR30118:SF15">
    <property type="entry name" value="TRANSCRIPTIONAL REGULATORY PROTEIN"/>
    <property type="match status" value="1"/>
</dbReference>
<dbReference type="SUPFAM" id="SSF46785">
    <property type="entry name" value="Winged helix' DNA-binding domain"/>
    <property type="match status" value="1"/>
</dbReference>
<comment type="caution">
    <text evidence="6">The sequence shown here is derived from an EMBL/GenBank/DDBJ whole genome shotgun (WGS) entry which is preliminary data.</text>
</comment>
<protein>
    <submittedName>
        <fullName evidence="6">LysR family transcriptional regulator</fullName>
    </submittedName>
</protein>
<dbReference type="Pfam" id="PF03466">
    <property type="entry name" value="LysR_substrate"/>
    <property type="match status" value="1"/>
</dbReference>
<dbReference type="InterPro" id="IPR000847">
    <property type="entry name" value="LysR_HTH_N"/>
</dbReference>
<dbReference type="InterPro" id="IPR005119">
    <property type="entry name" value="LysR_subst-bd"/>
</dbReference>
<proteinExistence type="inferred from homology"/>
<organism evidence="6 7">
    <name type="scientific">Reinekea marina</name>
    <dbReference type="NCBI Taxonomy" id="1310421"/>
    <lineage>
        <taxon>Bacteria</taxon>
        <taxon>Pseudomonadati</taxon>
        <taxon>Pseudomonadota</taxon>
        <taxon>Gammaproteobacteria</taxon>
        <taxon>Oceanospirillales</taxon>
        <taxon>Saccharospirillaceae</taxon>
        <taxon>Reinekea</taxon>
    </lineage>
</organism>
<evidence type="ECO:0000256" key="3">
    <source>
        <dbReference type="ARBA" id="ARBA00023125"/>
    </source>
</evidence>
<comment type="similarity">
    <text evidence="1">Belongs to the LysR transcriptional regulatory family.</text>
</comment>
<sequence length="310" mass="34553">MISLKSIAQLDLNLLKVLEALYQHENMTRTAEALNITPSAVSHSVKRLREALGDPLFTRQGSTMKPTPVCRRVMPEIISTLSQLRRSLQTLGAFDPLSASQTVVLAIHDALEPLFFPSVLAYFSKVAPNLEFHSVKIERDSLPMQLESGAIDFAIDVARPLSNPIGHDLIASSGFCCLGGKKYFPQRELSVEHYRQLNHITVSNRPTGRVLEDIAFATLGINRTVKARCQSYATATSLLTQQQSILTLPRSLANAFTDLELCIMPLPFEVPNVDTHLYWHQHTQADGFLAWLREHLLNSLQSQTGTKKEP</sequence>
<feature type="domain" description="HTH lysR-type" evidence="5">
    <location>
        <begin position="10"/>
        <end position="67"/>
    </location>
</feature>
<dbReference type="PRINTS" id="PR00039">
    <property type="entry name" value="HTHLYSR"/>
</dbReference>
<dbReference type="CDD" id="cd08417">
    <property type="entry name" value="PBP2_Nitroaromatics_like"/>
    <property type="match status" value="1"/>
</dbReference>
<evidence type="ECO:0000256" key="2">
    <source>
        <dbReference type="ARBA" id="ARBA00023015"/>
    </source>
</evidence>
<evidence type="ECO:0000259" key="5">
    <source>
        <dbReference type="PROSITE" id="PS50931"/>
    </source>
</evidence>
<dbReference type="PROSITE" id="PS50931">
    <property type="entry name" value="HTH_LYSR"/>
    <property type="match status" value="1"/>
</dbReference>
<keyword evidence="7" id="KW-1185">Reference proteome</keyword>